<gene>
    <name evidence="4" type="ordered locus">Sfum_3923</name>
</gene>
<reference evidence="4 5" key="1">
    <citation type="submission" date="2006-10" db="EMBL/GenBank/DDBJ databases">
        <title>Complete sequence of Syntrophobacter fumaroxidans MPOB.</title>
        <authorList>
            <consortium name="US DOE Joint Genome Institute"/>
            <person name="Copeland A."/>
            <person name="Lucas S."/>
            <person name="Lapidus A."/>
            <person name="Barry K."/>
            <person name="Detter J.C."/>
            <person name="Glavina del Rio T."/>
            <person name="Hammon N."/>
            <person name="Israni S."/>
            <person name="Pitluck S."/>
            <person name="Goltsman E.G."/>
            <person name="Martinez M."/>
            <person name="Schmutz J."/>
            <person name="Larimer F."/>
            <person name="Land M."/>
            <person name="Hauser L."/>
            <person name="Kyrpides N."/>
            <person name="Kim E."/>
            <person name="Boone D.R."/>
            <person name="Brockman F."/>
            <person name="Culley D."/>
            <person name="Ferry J."/>
            <person name="Gunsalus R."/>
            <person name="McInerney M.J."/>
            <person name="Morrison M."/>
            <person name="Plugge C."/>
            <person name="Rohlin L."/>
            <person name="Scholten J."/>
            <person name="Sieber J."/>
            <person name="Stams A.J.M."/>
            <person name="Worm P."/>
            <person name="Henstra A.M."/>
            <person name="Richardson P."/>
        </authorList>
    </citation>
    <scope>NUCLEOTIDE SEQUENCE [LARGE SCALE GENOMIC DNA]</scope>
    <source>
        <strain evidence="5">DSM 10017 / MPOB</strain>
    </source>
</reference>
<sequence length="569" mass="62184">MRSTSALSARTTAECRRQTIIRPFCRLGHPWLSSAMRCVSALMLLAATLGAAGCTAVGPDFAKPSAPVAANWSEKDNSKVKTESGDYSQWWTVFEDEVLNNLIRIAYENNPDLQVAGLRILEARAQLGIALGNQFPQKQQGNAAYTYTRNSENAANTAGGGDLRYGAYNYGIDASWEIDFWGKYKRGIESADASLTASVADYDSALVSLAGNVASTYVQIRTYEERLKVARENVEIQKESLRLTEVRYRNGAVTELDVQQARTLLYDTQAQIPSLEISLQQSRNSLAVLLGMPPGDLAGLLGDKPGTIPTPPAEVVLGIPAELLRRRPDIRSAELQAAAQCAQIGVAKAELFPRISLLGSFGFLASDSRLTRTGGSGFTDLFTWSSYTMTTGPTIEWPILNYGRITNNVRVQDARFEQLMVTYRNTVLGAAKEVEDALVGFLRSQDKTALLEESVKAAKRAVDLAMLQYREGAVDFTTVLNSQQSLVQEQDSLTQSRGAVPTNLVALYKGLGGGWELRAGKDFVPAETVRVMRERTNWGDLLPVKGGLPADLEPPPPSNVRELPRPPDW</sequence>
<name>A0LQ90_SYNFM</name>
<dbReference type="InterPro" id="IPR010131">
    <property type="entry name" value="MdtP/NodT-like"/>
</dbReference>
<dbReference type="SUPFAM" id="SSF56954">
    <property type="entry name" value="Outer membrane efflux proteins (OEP)"/>
    <property type="match status" value="1"/>
</dbReference>
<dbReference type="InParanoid" id="A0LQ90"/>
<evidence type="ECO:0000313" key="4">
    <source>
        <dbReference type="EMBL" id="ABK19592.1"/>
    </source>
</evidence>
<evidence type="ECO:0000256" key="3">
    <source>
        <dbReference type="SAM" id="MobiDB-lite"/>
    </source>
</evidence>
<evidence type="ECO:0000256" key="2">
    <source>
        <dbReference type="RuleBase" id="RU362097"/>
    </source>
</evidence>
<comment type="subcellular location">
    <subcellularLocation>
        <location evidence="2">Cell membrane</location>
        <topology evidence="2">Lipid-anchor</topology>
    </subcellularLocation>
</comment>
<dbReference type="eggNOG" id="COG1538">
    <property type="taxonomic scope" value="Bacteria"/>
</dbReference>
<dbReference type="Gene3D" id="2.20.200.10">
    <property type="entry name" value="Outer membrane efflux proteins (OEP)"/>
    <property type="match status" value="1"/>
</dbReference>
<keyword evidence="5" id="KW-1185">Reference proteome</keyword>
<dbReference type="RefSeq" id="WP_011700708.1">
    <property type="nucleotide sequence ID" value="NC_008554.1"/>
</dbReference>
<evidence type="ECO:0000256" key="1">
    <source>
        <dbReference type="ARBA" id="ARBA00007613"/>
    </source>
</evidence>
<dbReference type="Pfam" id="PF02321">
    <property type="entry name" value="OEP"/>
    <property type="match status" value="2"/>
</dbReference>
<keyword evidence="2" id="KW-0812">Transmembrane</keyword>
<feature type="region of interest" description="Disordered" evidence="3">
    <location>
        <begin position="543"/>
        <end position="569"/>
    </location>
</feature>
<comment type="similarity">
    <text evidence="1 2">Belongs to the outer membrane factor (OMF) (TC 1.B.17) family.</text>
</comment>
<dbReference type="InterPro" id="IPR003423">
    <property type="entry name" value="OMP_efflux"/>
</dbReference>
<evidence type="ECO:0000313" key="5">
    <source>
        <dbReference type="Proteomes" id="UP000001784"/>
    </source>
</evidence>
<keyword evidence="2" id="KW-0449">Lipoprotein</keyword>
<dbReference type="PANTHER" id="PTHR30203">
    <property type="entry name" value="OUTER MEMBRANE CATION EFFLUX PROTEIN"/>
    <property type="match status" value="1"/>
</dbReference>
<dbReference type="HOGENOM" id="CLU_012817_13_0_7"/>
<dbReference type="EMBL" id="CP000478">
    <property type="protein sequence ID" value="ABK19592.1"/>
    <property type="molecule type" value="Genomic_DNA"/>
</dbReference>
<proteinExistence type="inferred from homology"/>
<keyword evidence="2" id="KW-1134">Transmembrane beta strand</keyword>
<dbReference type="PANTHER" id="PTHR30203:SF31">
    <property type="entry name" value="RND EFFLUX SYSTEM, OUTER MEMBRANE LIPOPROTEIN, NODT"/>
    <property type="match status" value="1"/>
</dbReference>
<keyword evidence="2" id="KW-0564">Palmitate</keyword>
<dbReference type="AlphaFoldDB" id="A0LQ90"/>
<dbReference type="GO" id="GO:0005886">
    <property type="term" value="C:plasma membrane"/>
    <property type="evidence" value="ECO:0007669"/>
    <property type="project" value="UniProtKB-SubCell"/>
</dbReference>
<dbReference type="GO" id="GO:0015562">
    <property type="term" value="F:efflux transmembrane transporter activity"/>
    <property type="evidence" value="ECO:0007669"/>
    <property type="project" value="InterPro"/>
</dbReference>
<dbReference type="STRING" id="335543.Sfum_3923"/>
<organism evidence="4 5">
    <name type="scientific">Syntrophobacter fumaroxidans (strain DSM 10017 / MPOB)</name>
    <dbReference type="NCBI Taxonomy" id="335543"/>
    <lineage>
        <taxon>Bacteria</taxon>
        <taxon>Pseudomonadati</taxon>
        <taxon>Thermodesulfobacteriota</taxon>
        <taxon>Syntrophobacteria</taxon>
        <taxon>Syntrophobacterales</taxon>
        <taxon>Syntrophobacteraceae</taxon>
        <taxon>Syntrophobacter</taxon>
    </lineage>
</organism>
<accession>A0LQ90</accession>
<keyword evidence="2" id="KW-0472">Membrane</keyword>
<dbReference type="Proteomes" id="UP000001784">
    <property type="component" value="Chromosome"/>
</dbReference>
<dbReference type="Gene3D" id="1.20.1600.10">
    <property type="entry name" value="Outer membrane efflux proteins (OEP)"/>
    <property type="match status" value="1"/>
</dbReference>
<protein>
    <submittedName>
        <fullName evidence="4">Outer membrane efflux protein</fullName>
    </submittedName>
</protein>
<dbReference type="NCBIfam" id="TIGR01845">
    <property type="entry name" value="outer_NodT"/>
    <property type="match status" value="1"/>
</dbReference>
<dbReference type="KEGG" id="sfu:Sfum_3923"/>